<dbReference type="GO" id="GO:0005886">
    <property type="term" value="C:plasma membrane"/>
    <property type="evidence" value="ECO:0007669"/>
    <property type="project" value="TreeGrafter"/>
</dbReference>
<keyword evidence="2" id="KW-0812">Transmembrane</keyword>
<feature type="transmembrane region" description="Helical" evidence="2">
    <location>
        <begin position="9"/>
        <end position="30"/>
    </location>
</feature>
<name>A0A4V2G4B6_9BACT</name>
<proteinExistence type="predicted"/>
<dbReference type="PANTHER" id="PTHR30441:SF8">
    <property type="entry name" value="DUF748 DOMAIN-CONTAINING PROTEIN"/>
    <property type="match status" value="1"/>
</dbReference>
<dbReference type="EMBL" id="SHKW01000001">
    <property type="protein sequence ID" value="RZU40266.1"/>
    <property type="molecule type" value="Genomic_DNA"/>
</dbReference>
<protein>
    <submittedName>
        <fullName evidence="3">Uncharacterized protein DUF748</fullName>
    </submittedName>
</protein>
<dbReference type="Proteomes" id="UP000292958">
    <property type="component" value="Unassembled WGS sequence"/>
</dbReference>
<evidence type="ECO:0000313" key="3">
    <source>
        <dbReference type="EMBL" id="RZU40266.1"/>
    </source>
</evidence>
<dbReference type="RefSeq" id="WP_130418352.1">
    <property type="nucleotide sequence ID" value="NZ_SHKW01000001.1"/>
</dbReference>
<dbReference type="Pfam" id="PF05359">
    <property type="entry name" value="DUF748"/>
    <property type="match status" value="1"/>
</dbReference>
<comment type="caution">
    <text evidence="3">The sequence shown here is derived from an EMBL/GenBank/DDBJ whole genome shotgun (WGS) entry which is preliminary data.</text>
</comment>
<keyword evidence="2" id="KW-0472">Membrane</keyword>
<dbReference type="InterPro" id="IPR008023">
    <property type="entry name" value="DUF748"/>
</dbReference>
<dbReference type="PANTHER" id="PTHR30441">
    <property type="entry name" value="DUF748 DOMAIN-CONTAINING PROTEIN"/>
    <property type="match status" value="1"/>
</dbReference>
<keyword evidence="4" id="KW-1185">Reference proteome</keyword>
<feature type="compositionally biased region" description="Polar residues" evidence="1">
    <location>
        <begin position="705"/>
        <end position="722"/>
    </location>
</feature>
<evidence type="ECO:0000313" key="4">
    <source>
        <dbReference type="Proteomes" id="UP000292958"/>
    </source>
</evidence>
<evidence type="ECO:0000256" key="1">
    <source>
        <dbReference type="SAM" id="MobiDB-lite"/>
    </source>
</evidence>
<gene>
    <name evidence="3" type="ORF">BDD14_1712</name>
</gene>
<dbReference type="InterPro" id="IPR052894">
    <property type="entry name" value="AsmA-related"/>
</dbReference>
<keyword evidence="2" id="KW-1133">Transmembrane helix</keyword>
<reference evidence="3 4" key="1">
    <citation type="submission" date="2019-02" db="EMBL/GenBank/DDBJ databases">
        <title>Genomic Encyclopedia of Archaeal and Bacterial Type Strains, Phase II (KMG-II): from individual species to whole genera.</title>
        <authorList>
            <person name="Goeker M."/>
        </authorList>
    </citation>
    <scope>NUCLEOTIDE SEQUENCE [LARGE SCALE GENOMIC DNA]</scope>
    <source>
        <strain evidence="3 4">DSM 18101</strain>
    </source>
</reference>
<dbReference type="AlphaFoldDB" id="A0A4V2G4B6"/>
<dbReference type="GO" id="GO:0090313">
    <property type="term" value="P:regulation of protein targeting to membrane"/>
    <property type="evidence" value="ECO:0007669"/>
    <property type="project" value="TreeGrafter"/>
</dbReference>
<evidence type="ECO:0000256" key="2">
    <source>
        <dbReference type="SAM" id="Phobius"/>
    </source>
</evidence>
<accession>A0A4V2G4B6</accession>
<sequence>MAARYRTPLIILGSLVALVVIAILAVPLFLNADNFRARIENELSTSLGRKVTLGKLDLSVWSGSLVAQNATLADNPAFSNQPFLQAASVKINVEMIPLILNRQVHITGFSIDTPKINLIRHTNGTWNYSTIGAASSKSSGNGNGSSSMTGGVTVGHVTVTHGQVSVSTESAPGTPATPKRTYDQVNLEAKNFAFSRTFPFTVSAHLPGDGTVNLNGNAGPINSTDASLTPFGAKLAIKHLDPVASGFLEPFEGITGLINAVDVEATWNGKQLHVANLTVDTPHLTVVRKGTPPAASAPNAPDSNDMLSTLVADHLQVKNGTLALSTAGQSKPAVYQQLNAEVSNLSPIASSPFKLSAQVPGGGSLNADGTAGPINYKDASATPLNTHAVLNHIDLASSGLIAPETGISGLANVDLKAVSDGKTINANVSSNAQNLRLARNGTPSDKPVDLKVTLAHNVQQQTGQIPSATVTIGNAVVNINGTYQTSGPTTTAINLKVSAPSLSIDEIQAFLPSIGVNLPTGSRLQGGTLTANLDVTGSTANPIISGPIRLDNTNLAGFDLGSKLSTVSALTGAKTGSVTAIRSLSTNIRVDGGNVRTDNLALDVPALGTATGAGTVAPSGALNYNVILKLTGLVGTGNAGSAPGIGGIAGQLMGMIPNSGTAGAVGGVATSALRNGIPVAIGGTTSNPTFAPNLSGAVSSGASAFTGGTKNAPGQKNQNPADSLNDALGGLLNRKK</sequence>
<dbReference type="OrthoDB" id="128715at2"/>
<organism evidence="3 4">
    <name type="scientific">Edaphobacter modestus</name>
    <dbReference type="NCBI Taxonomy" id="388466"/>
    <lineage>
        <taxon>Bacteria</taxon>
        <taxon>Pseudomonadati</taxon>
        <taxon>Acidobacteriota</taxon>
        <taxon>Terriglobia</taxon>
        <taxon>Terriglobales</taxon>
        <taxon>Acidobacteriaceae</taxon>
        <taxon>Edaphobacter</taxon>
    </lineage>
</organism>
<feature type="region of interest" description="Disordered" evidence="1">
    <location>
        <begin position="705"/>
        <end position="736"/>
    </location>
</feature>